<keyword evidence="3" id="KW-1185">Reference proteome</keyword>
<dbReference type="Pfam" id="PF16087">
    <property type="entry name" value="DUF4817"/>
    <property type="match status" value="1"/>
</dbReference>
<proteinExistence type="predicted"/>
<feature type="domain" description="DUF4817" evidence="1">
    <location>
        <begin position="1"/>
        <end position="47"/>
    </location>
</feature>
<evidence type="ECO:0000259" key="1">
    <source>
        <dbReference type="Pfam" id="PF16087"/>
    </source>
</evidence>
<dbReference type="InterPro" id="IPR032135">
    <property type="entry name" value="DUF4817"/>
</dbReference>
<dbReference type="OrthoDB" id="6719073at2759"/>
<evidence type="ECO:0000313" key="2">
    <source>
        <dbReference type="EMBL" id="RZC37996.1"/>
    </source>
</evidence>
<gene>
    <name evidence="2" type="ORF">BDFB_014432</name>
</gene>
<dbReference type="AlphaFoldDB" id="A0A482VZ40"/>
<comment type="caution">
    <text evidence="2">The sequence shown here is derived from an EMBL/GenBank/DDBJ whole genome shotgun (WGS) entry which is preliminary data.</text>
</comment>
<evidence type="ECO:0000313" key="3">
    <source>
        <dbReference type="Proteomes" id="UP000292052"/>
    </source>
</evidence>
<reference evidence="2 3" key="1">
    <citation type="submission" date="2017-03" db="EMBL/GenBank/DDBJ databases">
        <title>Genome of the blue death feigning beetle - Asbolus verrucosus.</title>
        <authorList>
            <person name="Rider S.D."/>
        </authorList>
    </citation>
    <scope>NUCLEOTIDE SEQUENCE [LARGE SCALE GENOMIC DNA]</scope>
    <source>
        <strain evidence="2">Butters</strain>
        <tissue evidence="2">Head and leg muscle</tissue>
    </source>
</reference>
<sequence>MLLCFGAADNNAAEASREYARLYPNRRHPDAKVIRRVDQRLRENGQIMPIYVNR</sequence>
<name>A0A482VZ40_ASBVE</name>
<dbReference type="EMBL" id="QDEB01047417">
    <property type="protein sequence ID" value="RZC37996.1"/>
    <property type="molecule type" value="Genomic_DNA"/>
</dbReference>
<organism evidence="2 3">
    <name type="scientific">Asbolus verrucosus</name>
    <name type="common">Desert ironclad beetle</name>
    <dbReference type="NCBI Taxonomy" id="1661398"/>
    <lineage>
        <taxon>Eukaryota</taxon>
        <taxon>Metazoa</taxon>
        <taxon>Ecdysozoa</taxon>
        <taxon>Arthropoda</taxon>
        <taxon>Hexapoda</taxon>
        <taxon>Insecta</taxon>
        <taxon>Pterygota</taxon>
        <taxon>Neoptera</taxon>
        <taxon>Endopterygota</taxon>
        <taxon>Coleoptera</taxon>
        <taxon>Polyphaga</taxon>
        <taxon>Cucujiformia</taxon>
        <taxon>Tenebrionidae</taxon>
        <taxon>Pimeliinae</taxon>
        <taxon>Asbolus</taxon>
    </lineage>
</organism>
<accession>A0A482VZ40</accession>
<protein>
    <recommendedName>
        <fullName evidence="1">DUF4817 domain-containing protein</fullName>
    </recommendedName>
</protein>
<dbReference type="Proteomes" id="UP000292052">
    <property type="component" value="Unassembled WGS sequence"/>
</dbReference>